<reference evidence="1 2" key="1">
    <citation type="submission" date="2024-03" db="EMBL/GenBank/DDBJ databases">
        <title>First Report of Pectobacterium brasiliscabiei causing potato scab in china.</title>
        <authorList>
            <person name="Handique U."/>
        </authorList>
    </citation>
    <scope>NUCLEOTIDE SEQUENCE [LARGE SCALE GENOMIC DNA]</scope>
    <source>
        <strain evidence="1 2">ZRIMU1503</strain>
    </source>
</reference>
<sequence length="70" mass="7773">MSESVFRLFFSAVGLVDDGRARRTHHLDGEPTQQEAKRIEGDADVSFRLAGEWVPPWEVDDSGSSAPVRT</sequence>
<name>A0ABU8GLB6_9ACTN</name>
<dbReference type="EMBL" id="JBBAYM010000026">
    <property type="protein sequence ID" value="MEI5614000.1"/>
    <property type="molecule type" value="Genomic_DNA"/>
</dbReference>
<protein>
    <submittedName>
        <fullName evidence="1">Uncharacterized protein</fullName>
    </submittedName>
</protein>
<evidence type="ECO:0000313" key="2">
    <source>
        <dbReference type="Proteomes" id="UP001365781"/>
    </source>
</evidence>
<organism evidence="1 2">
    <name type="scientific">Streptomyces brasiliscabiei</name>
    <dbReference type="NCBI Taxonomy" id="2736302"/>
    <lineage>
        <taxon>Bacteria</taxon>
        <taxon>Bacillati</taxon>
        <taxon>Actinomycetota</taxon>
        <taxon>Actinomycetes</taxon>
        <taxon>Kitasatosporales</taxon>
        <taxon>Streptomycetaceae</taxon>
        <taxon>Streptomyces</taxon>
    </lineage>
</organism>
<proteinExistence type="predicted"/>
<evidence type="ECO:0000313" key="1">
    <source>
        <dbReference type="EMBL" id="MEI5614000.1"/>
    </source>
</evidence>
<dbReference type="RefSeq" id="WP_336540686.1">
    <property type="nucleotide sequence ID" value="NZ_JBBAYL010000003.1"/>
</dbReference>
<accession>A0ABU8GLB6</accession>
<gene>
    <name evidence="1" type="ORF">WB403_33160</name>
</gene>
<keyword evidence="2" id="KW-1185">Reference proteome</keyword>
<dbReference type="Proteomes" id="UP001365781">
    <property type="component" value="Unassembled WGS sequence"/>
</dbReference>
<comment type="caution">
    <text evidence="1">The sequence shown here is derived from an EMBL/GenBank/DDBJ whole genome shotgun (WGS) entry which is preliminary data.</text>
</comment>